<comment type="caution">
    <text evidence="1">The sequence shown here is derived from an EMBL/GenBank/DDBJ whole genome shotgun (WGS) entry which is preliminary data.</text>
</comment>
<protein>
    <submittedName>
        <fullName evidence="1">Uncharacterized protein</fullName>
    </submittedName>
</protein>
<keyword evidence="2" id="KW-1185">Reference proteome</keyword>
<sequence length="598" mass="68312">MDVRNQMAWSMAVLAQYCEYLYQNGALEGESVRSTIKREGHQWWKRVFEDVIVVSDVLQCPSARLFIAHKKSIALKNRNSKERTVQQEALMILGCLDKFDWRLRAMIRNMTAPNAEKINFWNLLDRWEKMKSTSLRRCYETGLWWRHLSGIEPHGKSAMNLLHGVESSLWDQSKTIPTMVAFCQKFKESIFSLAEFRDIHLLLNRLDRVMAVVIYRASSNHIILKQSQLQYLQSNIILNQDRKKEYNISASNAATEGLNDIIEIYNFLWGIVPSCGRESWYKEAMCRRLDSNCVVAILNSRALNSMKGAPDFIQSFYQQARKRSFWVARQGAPNHQASLNVPVQNHGFFPWILEHVDVVQSKADPIIHTHLVPQSQKPKKFDTLLTIPFQLPSDSNSASWVEGIAEDQVVDDAISNEGVKTSGNETERSLQNKAACIIQRNWRICSGRLRNKRYIEQGPKHRRITGILDNPVSGTQSTSSPSRQCFRMVAFLLLSSIMESKSKLRAMTEKLENTARKKSTMEAIDKILGGHEVVRDYEQRITSIENSIESLGPVLDGEGISAIGKVVEAIQQFENLQEAVATTVSDFDNWIQSTGVRK</sequence>
<gene>
    <name evidence="1" type="ORF">TWF481_001529</name>
</gene>
<organism evidence="1 2">
    <name type="scientific">Arthrobotrys musiformis</name>
    <dbReference type="NCBI Taxonomy" id="47236"/>
    <lineage>
        <taxon>Eukaryota</taxon>
        <taxon>Fungi</taxon>
        <taxon>Dikarya</taxon>
        <taxon>Ascomycota</taxon>
        <taxon>Pezizomycotina</taxon>
        <taxon>Orbiliomycetes</taxon>
        <taxon>Orbiliales</taxon>
        <taxon>Orbiliaceae</taxon>
        <taxon>Arthrobotrys</taxon>
    </lineage>
</organism>
<dbReference type="Proteomes" id="UP001370758">
    <property type="component" value="Unassembled WGS sequence"/>
</dbReference>
<evidence type="ECO:0000313" key="2">
    <source>
        <dbReference type="Proteomes" id="UP001370758"/>
    </source>
</evidence>
<proteinExistence type="predicted"/>
<dbReference type="EMBL" id="JAVHJL010000001">
    <property type="protein sequence ID" value="KAK6512648.1"/>
    <property type="molecule type" value="Genomic_DNA"/>
</dbReference>
<evidence type="ECO:0000313" key="1">
    <source>
        <dbReference type="EMBL" id="KAK6512648.1"/>
    </source>
</evidence>
<reference evidence="1 2" key="1">
    <citation type="submission" date="2023-08" db="EMBL/GenBank/DDBJ databases">
        <authorList>
            <person name="Palmer J.M."/>
        </authorList>
    </citation>
    <scope>NUCLEOTIDE SEQUENCE [LARGE SCALE GENOMIC DNA]</scope>
    <source>
        <strain evidence="1 2">TWF481</strain>
    </source>
</reference>
<name>A0AAV9WR23_9PEZI</name>
<dbReference type="AlphaFoldDB" id="A0AAV9WR23"/>
<accession>A0AAV9WR23</accession>